<accession>A0AAV3U270</accession>
<keyword evidence="8 14" id="KW-0227">DNA damage</keyword>
<keyword evidence="9" id="KW-0378">Hydrolase</keyword>
<dbReference type="Pfam" id="PF00730">
    <property type="entry name" value="HhH-GPD"/>
    <property type="match status" value="1"/>
</dbReference>
<dbReference type="GO" id="GO:0006284">
    <property type="term" value="P:base-excision repair"/>
    <property type="evidence" value="ECO:0007669"/>
    <property type="project" value="UniProtKB-UniRule"/>
</dbReference>
<dbReference type="InterPro" id="IPR029119">
    <property type="entry name" value="MutY_C"/>
</dbReference>
<dbReference type="InterPro" id="IPR000445">
    <property type="entry name" value="HhH_motif"/>
</dbReference>
<dbReference type="PANTHER" id="PTHR42944">
    <property type="entry name" value="ADENINE DNA GLYCOSYLASE"/>
    <property type="match status" value="1"/>
</dbReference>
<comment type="function">
    <text evidence="2">Adenine glycosylase active on G-A mispairs. MutY also corrects error-prone DNA synthesis past GO lesions which are due to the oxidatively damaged form of guanine: 7,8-dihydro-8-oxoguanine (8-oxo-dGTP).</text>
</comment>
<dbReference type="GO" id="GO:0032357">
    <property type="term" value="F:oxidized purine DNA binding"/>
    <property type="evidence" value="ECO:0007669"/>
    <property type="project" value="TreeGrafter"/>
</dbReference>
<evidence type="ECO:0000256" key="15">
    <source>
        <dbReference type="SAM" id="MobiDB-lite"/>
    </source>
</evidence>
<feature type="compositionally biased region" description="Polar residues" evidence="15">
    <location>
        <begin position="210"/>
        <end position="220"/>
    </location>
</feature>
<dbReference type="Gene3D" id="3.90.79.10">
    <property type="entry name" value="Nucleoside Triphosphate Pyrophosphohydrolase"/>
    <property type="match status" value="1"/>
</dbReference>
<evidence type="ECO:0000256" key="11">
    <source>
        <dbReference type="ARBA" id="ARBA00023014"/>
    </source>
</evidence>
<dbReference type="GO" id="GO:0034039">
    <property type="term" value="F:8-oxo-7,8-dihydroguanine DNA N-glycosylase activity"/>
    <property type="evidence" value="ECO:0007669"/>
    <property type="project" value="TreeGrafter"/>
</dbReference>
<keyword evidence="18" id="KW-1185">Reference proteome</keyword>
<protein>
    <recommendedName>
        <fullName evidence="5 14">Adenine DNA glycosylase</fullName>
        <ecNumber evidence="4 14">3.2.2.31</ecNumber>
    </recommendedName>
</protein>
<dbReference type="FunFam" id="1.10.340.30:FF:000002">
    <property type="entry name" value="Adenine DNA glycosylase"/>
    <property type="match status" value="1"/>
</dbReference>
<dbReference type="CDD" id="cd03431">
    <property type="entry name" value="NUDIX_DNA_Glycosylase_C-MutY"/>
    <property type="match status" value="1"/>
</dbReference>
<name>A0AAV3U270_9ALTE</name>
<keyword evidence="11" id="KW-0411">Iron-sulfur</keyword>
<evidence type="ECO:0000256" key="4">
    <source>
        <dbReference type="ARBA" id="ARBA00012045"/>
    </source>
</evidence>
<dbReference type="NCBIfam" id="TIGR01084">
    <property type="entry name" value="mutY"/>
    <property type="match status" value="1"/>
</dbReference>
<keyword evidence="13 14" id="KW-0326">Glycosidase</keyword>
<dbReference type="GO" id="GO:0006298">
    <property type="term" value="P:mismatch repair"/>
    <property type="evidence" value="ECO:0007669"/>
    <property type="project" value="TreeGrafter"/>
</dbReference>
<dbReference type="SUPFAM" id="SSF48150">
    <property type="entry name" value="DNA-glycosylase"/>
    <property type="match status" value="1"/>
</dbReference>
<comment type="catalytic activity">
    <reaction evidence="1 14">
        <text>Hydrolyzes free adenine bases from 7,8-dihydro-8-oxoguanine:adenine mismatched double-stranded DNA, leaving an apurinic site.</text>
        <dbReference type="EC" id="3.2.2.31"/>
    </reaction>
</comment>
<evidence type="ECO:0000256" key="10">
    <source>
        <dbReference type="ARBA" id="ARBA00023004"/>
    </source>
</evidence>
<evidence type="ECO:0000256" key="3">
    <source>
        <dbReference type="ARBA" id="ARBA00008343"/>
    </source>
</evidence>
<evidence type="ECO:0000256" key="5">
    <source>
        <dbReference type="ARBA" id="ARBA00022023"/>
    </source>
</evidence>
<sequence length="364" mass="40394">MTDKRTATRFQQRVFGWYHQHGRKNLPWQKKISPYRVWVSEIMLQQTQVTTVIPYFERFMQRFSSVKALAEAPVDDVLALWTGLGYYARARNLHKCAQTVVAEHGGRFPRSVDGLAELPGIGRSTAGAIASISMGISAPILDGNVKRVLARHYAVPGWPGQTKVHDQLWQIAEGLTPVEDCNHYTQAMMDLGATLCTRSKPDCPACPLNKTCQASAQGNPTDYPGKKPKSKKPVKQTRMLMITNPQGHILLQKRPPSGIWGGLWCFPEISVEEDIDTALQAITPITGSGPQCETWQGFRHTFSHYHLDIEPVRVNLDKAVTGVSEGNQRWVALTDTGELGLAAPVVKLLKQLHSGHSTGQPQLF</sequence>
<evidence type="ECO:0000313" key="17">
    <source>
        <dbReference type="EMBL" id="GAA4941069.1"/>
    </source>
</evidence>
<dbReference type="Pfam" id="PF00633">
    <property type="entry name" value="HHH"/>
    <property type="match status" value="1"/>
</dbReference>
<dbReference type="InterPro" id="IPR005760">
    <property type="entry name" value="A/G_AdeGlyc_MutY"/>
</dbReference>
<dbReference type="PANTHER" id="PTHR42944:SF1">
    <property type="entry name" value="ADENINE DNA GLYCOSYLASE"/>
    <property type="match status" value="1"/>
</dbReference>
<evidence type="ECO:0000256" key="7">
    <source>
        <dbReference type="ARBA" id="ARBA00022723"/>
    </source>
</evidence>
<dbReference type="PROSITE" id="PS01155">
    <property type="entry name" value="ENDONUCLEASE_III_2"/>
    <property type="match status" value="1"/>
</dbReference>
<keyword evidence="12" id="KW-0234">DNA repair</keyword>
<evidence type="ECO:0000259" key="16">
    <source>
        <dbReference type="SMART" id="SM00478"/>
    </source>
</evidence>
<evidence type="ECO:0000256" key="9">
    <source>
        <dbReference type="ARBA" id="ARBA00022801"/>
    </source>
</evidence>
<evidence type="ECO:0000256" key="6">
    <source>
        <dbReference type="ARBA" id="ARBA00022485"/>
    </source>
</evidence>
<dbReference type="SUPFAM" id="SSF55811">
    <property type="entry name" value="Nudix"/>
    <property type="match status" value="1"/>
</dbReference>
<dbReference type="AlphaFoldDB" id="A0AAV3U270"/>
<evidence type="ECO:0000256" key="1">
    <source>
        <dbReference type="ARBA" id="ARBA00000843"/>
    </source>
</evidence>
<evidence type="ECO:0000256" key="2">
    <source>
        <dbReference type="ARBA" id="ARBA00002933"/>
    </source>
</evidence>
<evidence type="ECO:0000256" key="13">
    <source>
        <dbReference type="ARBA" id="ARBA00023295"/>
    </source>
</evidence>
<dbReference type="GO" id="GO:0046872">
    <property type="term" value="F:metal ion binding"/>
    <property type="evidence" value="ECO:0007669"/>
    <property type="project" value="UniProtKB-UniRule"/>
</dbReference>
<evidence type="ECO:0000256" key="14">
    <source>
        <dbReference type="RuleBase" id="RU365096"/>
    </source>
</evidence>
<dbReference type="Gene3D" id="1.10.340.30">
    <property type="entry name" value="Hypothetical protein, domain 2"/>
    <property type="match status" value="1"/>
</dbReference>
<dbReference type="InterPro" id="IPR003265">
    <property type="entry name" value="HhH-GPD_domain"/>
</dbReference>
<dbReference type="GO" id="GO:0051539">
    <property type="term" value="F:4 iron, 4 sulfur cluster binding"/>
    <property type="evidence" value="ECO:0007669"/>
    <property type="project" value="UniProtKB-UniRule"/>
</dbReference>
<comment type="similarity">
    <text evidence="3 14">Belongs to the Nth/MutY family.</text>
</comment>
<keyword evidence="10 14" id="KW-0408">Iron</keyword>
<comment type="caution">
    <text evidence="17">The sequence shown here is derived from an EMBL/GenBank/DDBJ whole genome shotgun (WGS) entry which is preliminary data.</text>
</comment>
<dbReference type="InterPro" id="IPR023170">
    <property type="entry name" value="HhH_base_excis_C"/>
</dbReference>
<keyword evidence="7" id="KW-0479">Metal-binding</keyword>
<dbReference type="Proteomes" id="UP001409585">
    <property type="component" value="Unassembled WGS sequence"/>
</dbReference>
<evidence type="ECO:0000256" key="8">
    <source>
        <dbReference type="ARBA" id="ARBA00022763"/>
    </source>
</evidence>
<gene>
    <name evidence="17" type="primary">mutY</name>
    <name evidence="17" type="ORF">GCM10025791_19310</name>
</gene>
<feature type="compositionally biased region" description="Basic residues" evidence="15">
    <location>
        <begin position="226"/>
        <end position="235"/>
    </location>
</feature>
<feature type="domain" description="HhH-GPD" evidence="16">
    <location>
        <begin position="43"/>
        <end position="194"/>
    </location>
</feature>
<dbReference type="InterPro" id="IPR044298">
    <property type="entry name" value="MIG/MutY"/>
</dbReference>
<feature type="region of interest" description="Disordered" evidence="15">
    <location>
        <begin position="210"/>
        <end position="235"/>
    </location>
</feature>
<dbReference type="RefSeq" id="WP_345420809.1">
    <property type="nucleotide sequence ID" value="NZ_AP031496.1"/>
</dbReference>
<dbReference type="Pfam" id="PF14815">
    <property type="entry name" value="NUDIX_4"/>
    <property type="match status" value="1"/>
</dbReference>
<dbReference type="NCBIfam" id="NF008132">
    <property type="entry name" value="PRK10880.1"/>
    <property type="match status" value="1"/>
</dbReference>
<organism evidence="17 18">
    <name type="scientific">Halioxenophilus aromaticivorans</name>
    <dbReference type="NCBI Taxonomy" id="1306992"/>
    <lineage>
        <taxon>Bacteria</taxon>
        <taxon>Pseudomonadati</taxon>
        <taxon>Pseudomonadota</taxon>
        <taxon>Gammaproteobacteria</taxon>
        <taxon>Alteromonadales</taxon>
        <taxon>Alteromonadaceae</taxon>
        <taxon>Halioxenophilus</taxon>
    </lineage>
</organism>
<dbReference type="GO" id="GO:0035485">
    <property type="term" value="F:adenine/guanine mispair binding"/>
    <property type="evidence" value="ECO:0007669"/>
    <property type="project" value="TreeGrafter"/>
</dbReference>
<dbReference type="InterPro" id="IPR015797">
    <property type="entry name" value="NUDIX_hydrolase-like_dom_sf"/>
</dbReference>
<dbReference type="EC" id="3.2.2.31" evidence="4 14"/>
<dbReference type="InterPro" id="IPR011257">
    <property type="entry name" value="DNA_glycosylase"/>
</dbReference>
<dbReference type="GO" id="GO:0000701">
    <property type="term" value="F:purine-specific mismatch base pair DNA N-glycosylase activity"/>
    <property type="evidence" value="ECO:0007669"/>
    <property type="project" value="UniProtKB-EC"/>
</dbReference>
<evidence type="ECO:0000256" key="12">
    <source>
        <dbReference type="ARBA" id="ARBA00023204"/>
    </source>
</evidence>
<comment type="cofactor">
    <cofactor evidence="14">
        <name>[4Fe-4S] cluster</name>
        <dbReference type="ChEBI" id="CHEBI:49883"/>
    </cofactor>
    <text evidence="14">Binds 1 [4Fe-4S] cluster.</text>
</comment>
<dbReference type="SMART" id="SM00478">
    <property type="entry name" value="ENDO3c"/>
    <property type="match status" value="1"/>
</dbReference>
<keyword evidence="6" id="KW-0004">4Fe-4S</keyword>
<dbReference type="CDD" id="cd00056">
    <property type="entry name" value="ENDO3c"/>
    <property type="match status" value="1"/>
</dbReference>
<dbReference type="Gene3D" id="1.10.1670.10">
    <property type="entry name" value="Helix-hairpin-Helix base-excision DNA repair enzymes (C-terminal)"/>
    <property type="match status" value="1"/>
</dbReference>
<proteinExistence type="inferred from homology"/>
<evidence type="ECO:0000313" key="18">
    <source>
        <dbReference type="Proteomes" id="UP001409585"/>
    </source>
</evidence>
<dbReference type="EMBL" id="BAABLX010000012">
    <property type="protein sequence ID" value="GAA4941069.1"/>
    <property type="molecule type" value="Genomic_DNA"/>
</dbReference>
<reference evidence="18" key="1">
    <citation type="journal article" date="2019" name="Int. J. Syst. Evol. Microbiol.">
        <title>The Global Catalogue of Microorganisms (GCM) 10K type strain sequencing project: providing services to taxonomists for standard genome sequencing and annotation.</title>
        <authorList>
            <consortium name="The Broad Institute Genomics Platform"/>
            <consortium name="The Broad Institute Genome Sequencing Center for Infectious Disease"/>
            <person name="Wu L."/>
            <person name="Ma J."/>
        </authorList>
    </citation>
    <scope>NUCLEOTIDE SEQUENCE [LARGE SCALE GENOMIC DNA]</scope>
    <source>
        <strain evidence="18">JCM 19134</strain>
    </source>
</reference>
<dbReference type="InterPro" id="IPR004036">
    <property type="entry name" value="Endonuclease-III-like_CS2"/>
</dbReference>